<reference evidence="1 2" key="1">
    <citation type="journal article" date="2015" name="Plant Cell">
        <title>Oil accumulation by the oleaginous diatom Fistulifera solaris as revealed by the genome and transcriptome.</title>
        <authorList>
            <person name="Tanaka T."/>
            <person name="Maeda Y."/>
            <person name="Veluchamy A."/>
            <person name="Tanaka M."/>
            <person name="Abida H."/>
            <person name="Marechal E."/>
            <person name="Bowler C."/>
            <person name="Muto M."/>
            <person name="Sunaga Y."/>
            <person name="Tanaka M."/>
            <person name="Yoshino T."/>
            <person name="Taniguchi T."/>
            <person name="Fukuda Y."/>
            <person name="Nemoto M."/>
            <person name="Matsumoto M."/>
            <person name="Wong P.S."/>
            <person name="Aburatani S."/>
            <person name="Fujibuchi W."/>
        </authorList>
    </citation>
    <scope>NUCLEOTIDE SEQUENCE [LARGE SCALE GENOMIC DNA]</scope>
    <source>
        <strain evidence="1 2">JPCC DA0580</strain>
    </source>
</reference>
<dbReference type="Proteomes" id="UP000198406">
    <property type="component" value="Unassembled WGS sequence"/>
</dbReference>
<proteinExistence type="predicted"/>
<keyword evidence="2" id="KW-1185">Reference proteome</keyword>
<gene>
    <name evidence="1" type="ORF">FisN_33Hu034</name>
</gene>
<evidence type="ECO:0000313" key="2">
    <source>
        <dbReference type="Proteomes" id="UP000198406"/>
    </source>
</evidence>
<dbReference type="InParanoid" id="A0A1Z5KQU4"/>
<dbReference type="AlphaFoldDB" id="A0A1Z5KQU4"/>
<dbReference type="EMBL" id="BDSP01000278">
    <property type="protein sequence ID" value="GAX28690.1"/>
    <property type="molecule type" value="Genomic_DNA"/>
</dbReference>
<protein>
    <submittedName>
        <fullName evidence="1">Uncharacterized protein</fullName>
    </submittedName>
</protein>
<evidence type="ECO:0000313" key="1">
    <source>
        <dbReference type="EMBL" id="GAX28690.1"/>
    </source>
</evidence>
<organism evidence="1 2">
    <name type="scientific">Fistulifera solaris</name>
    <name type="common">Oleaginous diatom</name>
    <dbReference type="NCBI Taxonomy" id="1519565"/>
    <lineage>
        <taxon>Eukaryota</taxon>
        <taxon>Sar</taxon>
        <taxon>Stramenopiles</taxon>
        <taxon>Ochrophyta</taxon>
        <taxon>Bacillariophyta</taxon>
        <taxon>Bacillariophyceae</taxon>
        <taxon>Bacillariophycidae</taxon>
        <taxon>Naviculales</taxon>
        <taxon>Naviculaceae</taxon>
        <taxon>Fistulifera</taxon>
    </lineage>
</organism>
<comment type="caution">
    <text evidence="1">The sequence shown here is derived from an EMBL/GenBank/DDBJ whole genome shotgun (WGS) entry which is preliminary data.</text>
</comment>
<name>A0A1Z5KQU4_FISSO</name>
<sequence>MIKASTQPCSSPLRERSIICQLATPKAPRPVKRLHEIASFFPTMESLDDKMNQENTKCDLLCKTSDKALKLTNPYANIPKTPDDQQLVHRRRSKRGHEMKFPTQFQNPLEAPPSLELPFILPLDETPIKKENEKNGAGDDLSQKGSITTLKIDSNEVDSFLTCSTMDSVDYRVRHARDKPSMTVTGQAQTRYPSRVQVLVRTKSVLSSCSDLSDEEYDVALQEKPLPVVDILFKQRKASTATKTMHRCIRNVSSNVAMNPAA</sequence>
<accession>A0A1Z5KQU4</accession>